<dbReference type="EMBL" id="AK361802">
    <property type="protein sequence ID" value="BAJ93006.1"/>
    <property type="molecule type" value="mRNA"/>
</dbReference>
<sequence>MHNCRAVWYDGSPTGFSAVKITRTLVGVSLKEWPRLIWSVSFRLQASCIPHH</sequence>
<dbReference type="AlphaFoldDB" id="F2DD35"/>
<evidence type="ECO:0000313" key="1">
    <source>
        <dbReference type="EMBL" id="BAJ93006.1"/>
    </source>
</evidence>
<organism evidence="1">
    <name type="scientific">Hordeum vulgare subsp. vulgare</name>
    <name type="common">Domesticated barley</name>
    <dbReference type="NCBI Taxonomy" id="112509"/>
    <lineage>
        <taxon>Eukaryota</taxon>
        <taxon>Viridiplantae</taxon>
        <taxon>Streptophyta</taxon>
        <taxon>Embryophyta</taxon>
        <taxon>Tracheophyta</taxon>
        <taxon>Spermatophyta</taxon>
        <taxon>Magnoliopsida</taxon>
        <taxon>Liliopsida</taxon>
        <taxon>Poales</taxon>
        <taxon>Poaceae</taxon>
        <taxon>BOP clade</taxon>
        <taxon>Pooideae</taxon>
        <taxon>Triticodae</taxon>
        <taxon>Triticeae</taxon>
        <taxon>Hordeinae</taxon>
        <taxon>Hordeum</taxon>
    </lineage>
</organism>
<reference evidence="1" key="1">
    <citation type="journal article" date="2011" name="Plant Physiol.">
        <title>Comprehensive sequence analysis of 24,783 barley full-length cDNAs derived from 12 clone libraries.</title>
        <authorList>
            <person name="Matsumoto T."/>
            <person name="Tanaka T."/>
            <person name="Sakai H."/>
            <person name="Amano N."/>
            <person name="Kanamori H."/>
            <person name="Kurita K."/>
            <person name="Kikuta A."/>
            <person name="Kamiya K."/>
            <person name="Yamamoto M."/>
            <person name="Ikawa H."/>
            <person name="Fujii N."/>
            <person name="Hori K."/>
            <person name="Itoh T."/>
            <person name="Sato K."/>
        </authorList>
    </citation>
    <scope>NUCLEOTIDE SEQUENCE</scope>
    <source>
        <tissue evidence="1">Shoot</tissue>
    </source>
</reference>
<protein>
    <submittedName>
        <fullName evidence="1">Predicted protein</fullName>
    </submittedName>
</protein>
<proteinExistence type="evidence at transcript level"/>
<accession>F2DD35</accession>
<name>F2DD35_HORVV</name>